<evidence type="ECO:0000313" key="1">
    <source>
        <dbReference type="EMBL" id="CAH2003551.1"/>
    </source>
</evidence>
<reference evidence="1" key="1">
    <citation type="submission" date="2022-03" db="EMBL/GenBank/DDBJ databases">
        <authorList>
            <person name="Sayadi A."/>
        </authorList>
    </citation>
    <scope>NUCLEOTIDE SEQUENCE</scope>
</reference>
<sequence>MYLVCLTKISLSRIVPKCKQNSTQIFSLLKLKRGLRFGTCIPNCMQIKQQKEMPGRKWSYFFANRIILRKKENIRFIITKKWKN</sequence>
<protein>
    <submittedName>
        <fullName evidence="1">Uncharacterized protein</fullName>
    </submittedName>
</protein>
<comment type="caution">
    <text evidence="1">The sequence shown here is derived from an EMBL/GenBank/DDBJ whole genome shotgun (WGS) entry which is preliminary data.</text>
</comment>
<accession>A0A9P0LUR5</accession>
<gene>
    <name evidence="1" type="ORF">ACAOBT_LOCUS27477</name>
</gene>
<dbReference type="Proteomes" id="UP001152888">
    <property type="component" value="Unassembled WGS sequence"/>
</dbReference>
<keyword evidence="2" id="KW-1185">Reference proteome</keyword>
<organism evidence="1 2">
    <name type="scientific">Acanthoscelides obtectus</name>
    <name type="common">Bean weevil</name>
    <name type="synonym">Bruchus obtectus</name>
    <dbReference type="NCBI Taxonomy" id="200917"/>
    <lineage>
        <taxon>Eukaryota</taxon>
        <taxon>Metazoa</taxon>
        <taxon>Ecdysozoa</taxon>
        <taxon>Arthropoda</taxon>
        <taxon>Hexapoda</taxon>
        <taxon>Insecta</taxon>
        <taxon>Pterygota</taxon>
        <taxon>Neoptera</taxon>
        <taxon>Endopterygota</taxon>
        <taxon>Coleoptera</taxon>
        <taxon>Polyphaga</taxon>
        <taxon>Cucujiformia</taxon>
        <taxon>Chrysomeloidea</taxon>
        <taxon>Chrysomelidae</taxon>
        <taxon>Bruchinae</taxon>
        <taxon>Bruchini</taxon>
        <taxon>Acanthoscelides</taxon>
    </lineage>
</organism>
<evidence type="ECO:0000313" key="2">
    <source>
        <dbReference type="Proteomes" id="UP001152888"/>
    </source>
</evidence>
<proteinExistence type="predicted"/>
<name>A0A9P0LUR5_ACAOB</name>
<dbReference type="AlphaFoldDB" id="A0A9P0LUR5"/>
<dbReference type="EMBL" id="CAKOFQ010007546">
    <property type="protein sequence ID" value="CAH2003551.1"/>
    <property type="molecule type" value="Genomic_DNA"/>
</dbReference>